<evidence type="ECO:0000256" key="5">
    <source>
        <dbReference type="ARBA" id="ARBA00023187"/>
    </source>
</evidence>
<dbReference type="GO" id="GO:0008380">
    <property type="term" value="P:RNA splicing"/>
    <property type="evidence" value="ECO:0007669"/>
    <property type="project" value="UniProtKB-KW"/>
</dbReference>
<keyword evidence="4" id="KW-0747">Spliceosome</keyword>
<evidence type="ECO:0000313" key="9">
    <source>
        <dbReference type="EMBL" id="KAJ2904210.1"/>
    </source>
</evidence>
<dbReference type="InterPro" id="IPR008409">
    <property type="entry name" value="SPF27"/>
</dbReference>
<dbReference type="AlphaFoldDB" id="A0AAD5RVR9"/>
<evidence type="ECO:0000256" key="4">
    <source>
        <dbReference type="ARBA" id="ARBA00022728"/>
    </source>
</evidence>
<keyword evidence="7" id="KW-0175">Coiled coil</keyword>
<reference evidence="9" key="1">
    <citation type="submission" date="2022-07" db="EMBL/GenBank/DDBJ databases">
        <title>Draft genome sequence of Zalerion maritima ATCC 34329, a (micro)plastics degrading marine fungus.</title>
        <authorList>
            <person name="Paco A."/>
            <person name="Goncalves M.F.M."/>
            <person name="Rocha-Santos T.A.P."/>
            <person name="Alves A."/>
        </authorList>
    </citation>
    <scope>NUCLEOTIDE SEQUENCE</scope>
    <source>
        <strain evidence="9">ATCC 34329</strain>
    </source>
</reference>
<dbReference type="Pfam" id="PF05700">
    <property type="entry name" value="BCAS2"/>
    <property type="match status" value="1"/>
</dbReference>
<comment type="similarity">
    <text evidence="2">Belongs to the SPF27 family.</text>
</comment>
<dbReference type="GO" id="GO:0071011">
    <property type="term" value="C:precatalytic spliceosome"/>
    <property type="evidence" value="ECO:0007669"/>
    <property type="project" value="TreeGrafter"/>
</dbReference>
<organism evidence="9 10">
    <name type="scientific">Zalerion maritima</name>
    <dbReference type="NCBI Taxonomy" id="339359"/>
    <lineage>
        <taxon>Eukaryota</taxon>
        <taxon>Fungi</taxon>
        <taxon>Dikarya</taxon>
        <taxon>Ascomycota</taxon>
        <taxon>Pezizomycotina</taxon>
        <taxon>Sordariomycetes</taxon>
        <taxon>Lulworthiomycetidae</taxon>
        <taxon>Lulworthiales</taxon>
        <taxon>Lulworthiaceae</taxon>
        <taxon>Zalerion</taxon>
    </lineage>
</organism>
<proteinExistence type="inferred from homology"/>
<keyword evidence="10" id="KW-1185">Reference proteome</keyword>
<evidence type="ECO:0000256" key="6">
    <source>
        <dbReference type="ARBA" id="ARBA00023242"/>
    </source>
</evidence>
<keyword evidence="3" id="KW-0507">mRNA processing</keyword>
<evidence type="ECO:0000256" key="3">
    <source>
        <dbReference type="ARBA" id="ARBA00022664"/>
    </source>
</evidence>
<feature type="compositionally biased region" description="Basic and acidic residues" evidence="8">
    <location>
        <begin position="65"/>
        <end position="80"/>
    </location>
</feature>
<name>A0AAD5RVR9_9PEZI</name>
<feature type="region of interest" description="Disordered" evidence="8">
    <location>
        <begin position="31"/>
        <end position="86"/>
    </location>
</feature>
<evidence type="ECO:0000256" key="7">
    <source>
        <dbReference type="SAM" id="Coils"/>
    </source>
</evidence>
<dbReference type="GO" id="GO:0000974">
    <property type="term" value="C:Prp19 complex"/>
    <property type="evidence" value="ECO:0007669"/>
    <property type="project" value="TreeGrafter"/>
</dbReference>
<accession>A0AAD5RVR9</accession>
<dbReference type="GO" id="GO:0006397">
    <property type="term" value="P:mRNA processing"/>
    <property type="evidence" value="ECO:0007669"/>
    <property type="project" value="UniProtKB-KW"/>
</dbReference>
<sequence length="242" mass="26506">MASTTSSFFFESLPYIDPQATAESLAKAKALIDAEASSSSSPSTEPQSHPRVPPLETSRFLTDAMKLEDERVSSSSEGKKPPPLKAIDLSRYQAVDAASLPPYPSDPTPETLRAYNAALSAALATTYSQASHVAQKSFLLSLLSPGNDSKNGPWASSASKNSWLLSNYHAEAQLGSLERELAETKREVDRVNIQRKEAQDAVGEEMRLLERDWKAGVGKVLEIEVAIERLRREGDELRRMDV</sequence>
<evidence type="ECO:0008006" key="11">
    <source>
        <dbReference type="Google" id="ProtNLM"/>
    </source>
</evidence>
<protein>
    <recommendedName>
        <fullName evidence="11">Pre-mRNA-splicing factor SPF27</fullName>
    </recommendedName>
</protein>
<feature type="coiled-coil region" evidence="7">
    <location>
        <begin position="167"/>
        <end position="240"/>
    </location>
</feature>
<keyword evidence="6" id="KW-0539">Nucleus</keyword>
<dbReference type="GO" id="GO:0071013">
    <property type="term" value="C:catalytic step 2 spliceosome"/>
    <property type="evidence" value="ECO:0007669"/>
    <property type="project" value="TreeGrafter"/>
</dbReference>
<dbReference type="EMBL" id="JAKWBI020000059">
    <property type="protein sequence ID" value="KAJ2904210.1"/>
    <property type="molecule type" value="Genomic_DNA"/>
</dbReference>
<gene>
    <name evidence="9" type="ORF">MKZ38_008540</name>
</gene>
<dbReference type="PANTHER" id="PTHR13296">
    <property type="entry name" value="BCAS2 PROTEIN"/>
    <property type="match status" value="1"/>
</dbReference>
<evidence type="ECO:0000256" key="8">
    <source>
        <dbReference type="SAM" id="MobiDB-lite"/>
    </source>
</evidence>
<evidence type="ECO:0000256" key="2">
    <source>
        <dbReference type="ARBA" id="ARBA00010788"/>
    </source>
</evidence>
<keyword evidence="5" id="KW-0508">mRNA splicing</keyword>
<comment type="caution">
    <text evidence="9">The sequence shown here is derived from an EMBL/GenBank/DDBJ whole genome shotgun (WGS) entry which is preliminary data.</text>
</comment>
<feature type="compositionally biased region" description="Low complexity" evidence="8">
    <location>
        <begin position="37"/>
        <end position="50"/>
    </location>
</feature>
<evidence type="ECO:0000313" key="10">
    <source>
        <dbReference type="Proteomes" id="UP001201980"/>
    </source>
</evidence>
<evidence type="ECO:0000256" key="1">
    <source>
        <dbReference type="ARBA" id="ARBA00004123"/>
    </source>
</evidence>
<dbReference type="Proteomes" id="UP001201980">
    <property type="component" value="Unassembled WGS sequence"/>
</dbReference>
<comment type="subcellular location">
    <subcellularLocation>
        <location evidence="1">Nucleus</location>
    </subcellularLocation>
</comment>
<dbReference type="PANTHER" id="PTHR13296:SF0">
    <property type="entry name" value="PRE-MRNA-SPLICING FACTOR SPF27"/>
    <property type="match status" value="1"/>
</dbReference>